<evidence type="ECO:0000313" key="2">
    <source>
        <dbReference type="EMBL" id="GAA4027023.1"/>
    </source>
</evidence>
<keyword evidence="1" id="KW-1133">Transmembrane helix</keyword>
<feature type="transmembrane region" description="Helical" evidence="1">
    <location>
        <begin position="7"/>
        <end position="25"/>
    </location>
</feature>
<keyword evidence="3" id="KW-1185">Reference proteome</keyword>
<accession>A0ABP7TJ92</accession>
<sequence length="168" mass="19669">MKKKVNIILLVVVVILWGVVIYRYVEHYFLADPLPVSTYTDNANYAKYVIKKRDTFTPKQTKRDPFLGNIGLPSKTRVSFSTIPKRIIAKDNAFPKKRDIVFFPVIRYYGFIKAAEQKDEVILMSVDGKFVRLKLRQDLNGLSVVQYKKDSVEVSFKKERKWFVQVTR</sequence>
<protein>
    <submittedName>
        <fullName evidence="2">Uncharacterized protein</fullName>
    </submittedName>
</protein>
<name>A0ABP7TJ92_9FLAO</name>
<dbReference type="Proteomes" id="UP001500968">
    <property type="component" value="Unassembled WGS sequence"/>
</dbReference>
<reference evidence="3" key="1">
    <citation type="journal article" date="2019" name="Int. J. Syst. Evol. Microbiol.">
        <title>The Global Catalogue of Microorganisms (GCM) 10K type strain sequencing project: providing services to taxonomists for standard genome sequencing and annotation.</title>
        <authorList>
            <consortium name="The Broad Institute Genomics Platform"/>
            <consortium name="The Broad Institute Genome Sequencing Center for Infectious Disease"/>
            <person name="Wu L."/>
            <person name="Ma J."/>
        </authorList>
    </citation>
    <scope>NUCLEOTIDE SEQUENCE [LARGE SCALE GENOMIC DNA]</scope>
    <source>
        <strain evidence="3">JCM 17064</strain>
    </source>
</reference>
<organism evidence="2 3">
    <name type="scientific">Flavobacterium cheonhonense</name>
    <dbReference type="NCBI Taxonomy" id="706185"/>
    <lineage>
        <taxon>Bacteria</taxon>
        <taxon>Pseudomonadati</taxon>
        <taxon>Bacteroidota</taxon>
        <taxon>Flavobacteriia</taxon>
        <taxon>Flavobacteriales</taxon>
        <taxon>Flavobacteriaceae</taxon>
        <taxon>Flavobacterium</taxon>
    </lineage>
</organism>
<dbReference type="EMBL" id="BAABCR010000012">
    <property type="protein sequence ID" value="GAA4027023.1"/>
    <property type="molecule type" value="Genomic_DNA"/>
</dbReference>
<evidence type="ECO:0000256" key="1">
    <source>
        <dbReference type="SAM" id="Phobius"/>
    </source>
</evidence>
<keyword evidence="1" id="KW-0472">Membrane</keyword>
<keyword evidence="1" id="KW-0812">Transmembrane</keyword>
<gene>
    <name evidence="2" type="ORF">GCM10022386_08020</name>
</gene>
<dbReference type="RefSeq" id="WP_324692215.1">
    <property type="nucleotide sequence ID" value="NZ_BAABCR010000012.1"/>
</dbReference>
<proteinExistence type="predicted"/>
<comment type="caution">
    <text evidence="2">The sequence shown here is derived from an EMBL/GenBank/DDBJ whole genome shotgun (WGS) entry which is preliminary data.</text>
</comment>
<evidence type="ECO:0000313" key="3">
    <source>
        <dbReference type="Proteomes" id="UP001500968"/>
    </source>
</evidence>